<feature type="compositionally biased region" description="Low complexity" evidence="1">
    <location>
        <begin position="443"/>
        <end position="453"/>
    </location>
</feature>
<proteinExistence type="predicted"/>
<gene>
    <name evidence="4" type="ORF">ACH47G_11595</name>
</gene>
<name>A0ABW7WHK9_9NOCA</name>
<dbReference type="Proteomes" id="UP001611450">
    <property type="component" value="Unassembled WGS sequence"/>
</dbReference>
<feature type="region of interest" description="Disordered" evidence="1">
    <location>
        <begin position="277"/>
        <end position="307"/>
    </location>
</feature>
<comment type="caution">
    <text evidence="4">The sequence shown here is derived from an EMBL/GenBank/DDBJ whole genome shotgun (WGS) entry which is preliminary data.</text>
</comment>
<sequence length="733" mass="78372">MALPTRRPSHAFVLPIPACSSAFRFCGGNPGAYRCVVDGVGRRWRPPMLVINERTTAPRSEQRVLDWMRTWTGQYVIVGLAISGCYLPDRERKDETQEADLVVITPRAAVVVEVKGTVPEATSGVLSVQANGRWRLSGYAGDPIHVRDHDSSPFDQVTNNVFNLKALVRKHNAEAFVDGLIVVVPPRDSNLTLNIESRRRGCAVVLGAGQADLRAWFHRTASRKLIWTAERTHALLTELNLGDQVTVDDLVADGFPSERKLRAGTLAALDSVTRKAPELEGRASAEDSDAGDVSAGSTPGDAVPERPDAGLEIVDAVPVAPDAVRDVPEVPAALAESPAAVLRSPDAVAEAPSAAVSGGSTETSGNGDEREVDRQVPESDESPSSPAPKEIDATETGERHEDSEHAPSTRSGSSSASQADRSSRQDTVFPDSSHDPASEPHPAHATPARALAAEVDPFAPEFLAPEPVPAPASSDTAARSDQYAREEHRSGSYRPEALPESDVSEHDRHEPPRFEGRLAARPAREDDAESYADEAQPLATGAAASIRRVPAEPTDDELRSADEHFDPAARSGAAPSSFTDSWSSWIDPAPDRPLRPRPVQAPAPSRPASWSTPTREPEPLRRPTPTAVLERRPRVAVREQLTALSARIPGRGSEKSKPRGHRTQQIAAIALIVVVIGTLWILAASCSTPTGGAVQPTPAPVLTTEAVPPPPTVTETPGRMNLLPLCTPRTPKC</sequence>
<protein>
    <submittedName>
        <fullName evidence="4">NERD domain-containing protein</fullName>
    </submittedName>
</protein>
<evidence type="ECO:0000256" key="1">
    <source>
        <dbReference type="SAM" id="MobiDB-lite"/>
    </source>
</evidence>
<keyword evidence="5" id="KW-1185">Reference proteome</keyword>
<feature type="compositionally biased region" description="Basic and acidic residues" evidence="1">
    <location>
        <begin position="389"/>
        <end position="407"/>
    </location>
</feature>
<evidence type="ECO:0000313" key="5">
    <source>
        <dbReference type="Proteomes" id="UP001611450"/>
    </source>
</evidence>
<accession>A0ABW7WHK9</accession>
<feature type="compositionally biased region" description="Polar residues" evidence="1">
    <location>
        <begin position="574"/>
        <end position="584"/>
    </location>
</feature>
<reference evidence="4 5" key="1">
    <citation type="submission" date="2024-10" db="EMBL/GenBank/DDBJ databases">
        <title>The Natural Products Discovery Center: Release of the First 8490 Sequenced Strains for Exploring Actinobacteria Biosynthetic Diversity.</title>
        <authorList>
            <person name="Kalkreuter E."/>
            <person name="Kautsar S.A."/>
            <person name="Yang D."/>
            <person name="Bader C.D."/>
            <person name="Teijaro C.N."/>
            <person name="Fluegel L."/>
            <person name="Davis C.M."/>
            <person name="Simpson J.R."/>
            <person name="Lauterbach L."/>
            <person name="Steele A.D."/>
            <person name="Gui C."/>
            <person name="Meng S."/>
            <person name="Li G."/>
            <person name="Viehrig K."/>
            <person name="Ye F."/>
            <person name="Su P."/>
            <person name="Kiefer A.F."/>
            <person name="Nichols A."/>
            <person name="Cepeda A.J."/>
            <person name="Yan W."/>
            <person name="Fan B."/>
            <person name="Jiang Y."/>
            <person name="Adhikari A."/>
            <person name="Zheng C.-J."/>
            <person name="Schuster L."/>
            <person name="Cowan T.M."/>
            <person name="Smanski M.J."/>
            <person name="Chevrette M.G."/>
            <person name="De Carvalho L.P.S."/>
            <person name="Shen B."/>
        </authorList>
    </citation>
    <scope>NUCLEOTIDE SEQUENCE [LARGE SCALE GENOMIC DNA]</scope>
    <source>
        <strain evidence="4 5">NPDC019626</strain>
    </source>
</reference>
<keyword evidence="2" id="KW-0472">Membrane</keyword>
<keyword evidence="2" id="KW-1133">Transmembrane helix</keyword>
<dbReference type="RefSeq" id="WP_396944648.1">
    <property type="nucleotide sequence ID" value="NZ_JBIRXV010000001.1"/>
</dbReference>
<evidence type="ECO:0000259" key="3">
    <source>
        <dbReference type="Pfam" id="PF08378"/>
    </source>
</evidence>
<feature type="compositionally biased region" description="Basic and acidic residues" evidence="1">
    <location>
        <begin position="367"/>
        <end position="377"/>
    </location>
</feature>
<dbReference type="EMBL" id="JBIRXV010000001">
    <property type="protein sequence ID" value="MFI2321128.1"/>
    <property type="molecule type" value="Genomic_DNA"/>
</dbReference>
<dbReference type="Pfam" id="PF08378">
    <property type="entry name" value="NERD"/>
    <property type="match status" value="1"/>
</dbReference>
<dbReference type="InterPro" id="IPR011528">
    <property type="entry name" value="NERD"/>
</dbReference>
<feature type="region of interest" description="Disordered" evidence="1">
    <location>
        <begin position="350"/>
        <end position="632"/>
    </location>
</feature>
<evidence type="ECO:0000256" key="2">
    <source>
        <dbReference type="SAM" id="Phobius"/>
    </source>
</evidence>
<feature type="compositionally biased region" description="Basic and acidic residues" evidence="1">
    <location>
        <begin position="503"/>
        <end position="525"/>
    </location>
</feature>
<feature type="region of interest" description="Disordered" evidence="1">
    <location>
        <begin position="701"/>
        <end position="720"/>
    </location>
</feature>
<feature type="compositionally biased region" description="Basic and acidic residues" evidence="1">
    <location>
        <begin position="556"/>
        <end position="567"/>
    </location>
</feature>
<feature type="compositionally biased region" description="Basic and acidic residues" evidence="1">
    <location>
        <begin position="432"/>
        <end position="442"/>
    </location>
</feature>
<feature type="domain" description="NERD" evidence="3">
    <location>
        <begin position="60"/>
        <end position="183"/>
    </location>
</feature>
<feature type="transmembrane region" description="Helical" evidence="2">
    <location>
        <begin position="666"/>
        <end position="683"/>
    </location>
</feature>
<feature type="compositionally biased region" description="Low complexity" evidence="1">
    <location>
        <begin position="408"/>
        <end position="420"/>
    </location>
</feature>
<organism evidence="4 5">
    <name type="scientific">Nocardia beijingensis</name>
    <dbReference type="NCBI Taxonomy" id="95162"/>
    <lineage>
        <taxon>Bacteria</taxon>
        <taxon>Bacillati</taxon>
        <taxon>Actinomycetota</taxon>
        <taxon>Actinomycetes</taxon>
        <taxon>Mycobacteriales</taxon>
        <taxon>Nocardiaceae</taxon>
        <taxon>Nocardia</taxon>
    </lineage>
</organism>
<evidence type="ECO:0000313" key="4">
    <source>
        <dbReference type="EMBL" id="MFI2321128.1"/>
    </source>
</evidence>
<keyword evidence="2" id="KW-0812">Transmembrane</keyword>